<sequence>VPGCIQGLTAALNGKRLGSTAPSGSGSGSGFSCDILNIIILNY</sequence>
<protein>
    <submittedName>
        <fullName evidence="1">Uncharacterized protein</fullName>
    </submittedName>
</protein>
<name>F9FKG8_FUSOF</name>
<gene>
    <name evidence="1" type="ORF">FOXB_06897</name>
</gene>
<dbReference type="EMBL" id="AFQF01002081">
    <property type="protein sequence ID" value="EGU82590.1"/>
    <property type="molecule type" value="Genomic_DNA"/>
</dbReference>
<comment type="caution">
    <text evidence="1">The sequence shown here is derived from an EMBL/GenBank/DDBJ whole genome shotgun (WGS) entry which is preliminary data.</text>
</comment>
<dbReference type="AlphaFoldDB" id="F9FKG8"/>
<evidence type="ECO:0000313" key="1">
    <source>
        <dbReference type="EMBL" id="EGU82590.1"/>
    </source>
</evidence>
<accession>F9FKG8</accession>
<reference evidence="1" key="1">
    <citation type="journal article" date="2012" name="Mol. Plant Microbe Interact.">
        <title>A highly conserved effector in Fusarium oxysporum is required for full virulence on Arabidopsis.</title>
        <authorList>
            <person name="Thatcher L.F."/>
            <person name="Gardiner D.M."/>
            <person name="Kazan K."/>
            <person name="Manners J."/>
        </authorList>
    </citation>
    <scope>NUCLEOTIDE SEQUENCE [LARGE SCALE GENOMIC DNA]</scope>
    <source>
        <strain evidence="1">Fo5176</strain>
    </source>
</reference>
<proteinExistence type="predicted"/>
<feature type="non-terminal residue" evidence="1">
    <location>
        <position position="1"/>
    </location>
</feature>
<organism evidence="1">
    <name type="scientific">Fusarium oxysporum (strain Fo5176)</name>
    <name type="common">Fusarium vascular wilt</name>
    <dbReference type="NCBI Taxonomy" id="660025"/>
    <lineage>
        <taxon>Eukaryota</taxon>
        <taxon>Fungi</taxon>
        <taxon>Dikarya</taxon>
        <taxon>Ascomycota</taxon>
        <taxon>Pezizomycotina</taxon>
        <taxon>Sordariomycetes</taxon>
        <taxon>Hypocreomycetidae</taxon>
        <taxon>Hypocreales</taxon>
        <taxon>Nectriaceae</taxon>
        <taxon>Fusarium</taxon>
        <taxon>Fusarium oxysporum species complex</taxon>
    </lineage>
</organism>